<dbReference type="EMBL" id="BGPR01000002">
    <property type="protein sequence ID" value="GBL73053.1"/>
    <property type="molecule type" value="Genomic_DNA"/>
</dbReference>
<organism evidence="2 3">
    <name type="scientific">Araneus ventricosus</name>
    <name type="common">Orbweaver spider</name>
    <name type="synonym">Epeira ventricosa</name>
    <dbReference type="NCBI Taxonomy" id="182803"/>
    <lineage>
        <taxon>Eukaryota</taxon>
        <taxon>Metazoa</taxon>
        <taxon>Ecdysozoa</taxon>
        <taxon>Arthropoda</taxon>
        <taxon>Chelicerata</taxon>
        <taxon>Arachnida</taxon>
        <taxon>Araneae</taxon>
        <taxon>Araneomorphae</taxon>
        <taxon>Entelegynae</taxon>
        <taxon>Araneoidea</taxon>
        <taxon>Araneidae</taxon>
        <taxon>Araneus</taxon>
    </lineage>
</organism>
<reference evidence="2 3" key="1">
    <citation type="journal article" date="2019" name="Sci. Rep.">
        <title>Orb-weaving spider Araneus ventricosus genome elucidates the spidroin gene catalogue.</title>
        <authorList>
            <person name="Kono N."/>
            <person name="Nakamura H."/>
            <person name="Ohtoshi R."/>
            <person name="Moran D.A.P."/>
            <person name="Shinohara A."/>
            <person name="Yoshida Y."/>
            <person name="Fujiwara M."/>
            <person name="Mori M."/>
            <person name="Tomita M."/>
            <person name="Arakawa K."/>
        </authorList>
    </citation>
    <scope>NUCLEOTIDE SEQUENCE [LARGE SCALE GENOMIC DNA]</scope>
</reference>
<name>A0A4Y1ZZX3_ARAVE</name>
<evidence type="ECO:0000259" key="1">
    <source>
        <dbReference type="Pfam" id="PF17906"/>
    </source>
</evidence>
<proteinExistence type="predicted"/>
<accession>A0A4Y1ZZX3</accession>
<dbReference type="Gene3D" id="1.10.10.1450">
    <property type="match status" value="1"/>
</dbReference>
<protein>
    <recommendedName>
        <fullName evidence="1">Mos1 transposase HTH domain-containing protein</fullName>
    </recommendedName>
</protein>
<dbReference type="AlphaFoldDB" id="A0A4Y1ZZX3"/>
<dbReference type="InterPro" id="IPR041426">
    <property type="entry name" value="Mos1_HTH"/>
</dbReference>
<comment type="caution">
    <text evidence="2">The sequence shown here is derived from an EMBL/GenBank/DDBJ whole genome shotgun (WGS) entry which is preliminary data.</text>
</comment>
<evidence type="ECO:0000313" key="3">
    <source>
        <dbReference type="Proteomes" id="UP000499080"/>
    </source>
</evidence>
<dbReference type="Pfam" id="PF17906">
    <property type="entry name" value="HTH_48"/>
    <property type="match status" value="1"/>
</dbReference>
<evidence type="ECO:0000313" key="2">
    <source>
        <dbReference type="EMBL" id="GBL73053.1"/>
    </source>
</evidence>
<dbReference type="OrthoDB" id="6469635at2759"/>
<sequence>MASRIDVLAKCELRSVIRFLQAEGNSTAEIHRRMSRVYGGNFMSDGVTREWYRKLKTGESSFMMKRDKNISLSQQKIDLVQGLPGSFWSSLNGTCLITQPIAPT</sequence>
<dbReference type="Proteomes" id="UP000499080">
    <property type="component" value="Unassembled WGS sequence"/>
</dbReference>
<keyword evidence="3" id="KW-1185">Reference proteome</keyword>
<feature type="domain" description="Mos1 transposase HTH" evidence="1">
    <location>
        <begin position="12"/>
        <end position="59"/>
    </location>
</feature>
<gene>
    <name evidence="2" type="ORF">AVEN_128215_1</name>
</gene>